<proteinExistence type="predicted"/>
<reference evidence="2" key="1">
    <citation type="journal article" date="2011" name="PLoS ONE">
        <title>Genome of a low-salinity ammonia-oxidizing archaeon determined by single-cell and metagenomic analysis.</title>
        <authorList>
            <person name="Blainey P.C."/>
            <person name="Mosier A.C."/>
            <person name="Potanina A."/>
            <person name="Francis C.A."/>
            <person name="Quake S.R."/>
        </authorList>
    </citation>
    <scope>NUCLEOTIDE SEQUENCE [LARGE SCALE GENOMIC DNA]</scope>
    <source>
        <strain evidence="2">SFB1</strain>
    </source>
</reference>
<dbReference type="EMBL" id="AEGP01000013">
    <property type="protein sequence ID" value="EGG43063.1"/>
    <property type="molecule type" value="Genomic_DNA"/>
</dbReference>
<dbReference type="STRING" id="886738.Nlim_0018"/>
<dbReference type="PATRIC" id="fig|886738.10.peg.19"/>
<dbReference type="InterPro" id="IPR011033">
    <property type="entry name" value="PRC_barrel-like_sf"/>
</dbReference>
<evidence type="ECO:0000313" key="2">
    <source>
        <dbReference type="EMBL" id="EGG43063.1"/>
    </source>
</evidence>
<gene>
    <name evidence="2" type="ORF">Nlim_0018</name>
</gene>
<name>F3KHS8_9ARCH</name>
<dbReference type="Proteomes" id="UP000004348">
    <property type="component" value="Chromosome"/>
</dbReference>
<feature type="domain" description="PRC-barrel" evidence="1">
    <location>
        <begin position="11"/>
        <end position="70"/>
    </location>
</feature>
<organism evidence="2">
    <name type="scientific">Candidatus Nitrosarchaeum limnium SFB1</name>
    <dbReference type="NCBI Taxonomy" id="886738"/>
    <lineage>
        <taxon>Archaea</taxon>
        <taxon>Nitrososphaerota</taxon>
        <taxon>Nitrososphaeria</taxon>
        <taxon>Nitrosopumilales</taxon>
        <taxon>Nitrosopumilaceae</taxon>
        <taxon>Nitrosarchaeum</taxon>
    </lineage>
</organism>
<protein>
    <recommendedName>
        <fullName evidence="1">PRC-barrel domain-containing protein</fullName>
    </recommendedName>
</protein>
<evidence type="ECO:0000259" key="1">
    <source>
        <dbReference type="Pfam" id="PF05239"/>
    </source>
</evidence>
<dbReference type="Gene3D" id="2.30.30.240">
    <property type="entry name" value="PRC-barrel domain"/>
    <property type="match status" value="2"/>
</dbReference>
<dbReference type="AlphaFoldDB" id="F3KHS8"/>
<dbReference type="HOGENOM" id="CLU_1736472_0_0_2"/>
<sequence>MSVKLEDMPENMATADNFVGKKVIDREGISYGKVKHIHINQKTLSVSGVTIHQGFHKDYFLSSDYIDKFTDETLLLSRPPIRTDVPVVDIDGHKIGKISRLVRHPDTNELESIEVHDGIIHSKIIHKSEIWGVGEKIILKLTKEEYKNLK</sequence>
<accession>F3KHS8</accession>
<dbReference type="Pfam" id="PF05239">
    <property type="entry name" value="PRC"/>
    <property type="match status" value="1"/>
</dbReference>
<comment type="caution">
    <text evidence="2">The sequence shown here is derived from an EMBL/GenBank/DDBJ whole genome shotgun (WGS) entry which is preliminary data.</text>
</comment>
<dbReference type="InterPro" id="IPR027275">
    <property type="entry name" value="PRC-brl_dom"/>
</dbReference>
<dbReference type="SUPFAM" id="SSF50346">
    <property type="entry name" value="PRC-barrel domain"/>
    <property type="match status" value="1"/>
</dbReference>